<comment type="caution">
    <text evidence="1">The sequence shown here is derived from an EMBL/GenBank/DDBJ whole genome shotgun (WGS) entry which is preliminary data.</text>
</comment>
<reference evidence="1" key="1">
    <citation type="submission" date="2022-07" db="EMBL/GenBank/DDBJ databases">
        <title>Genome Sequence of Phlebia brevispora.</title>
        <authorList>
            <person name="Buettner E."/>
        </authorList>
    </citation>
    <scope>NUCLEOTIDE SEQUENCE</scope>
    <source>
        <strain evidence="1">MPL23</strain>
    </source>
</reference>
<evidence type="ECO:0000313" key="2">
    <source>
        <dbReference type="Proteomes" id="UP001148662"/>
    </source>
</evidence>
<name>A0ACC1SAG0_9APHY</name>
<organism evidence="1 2">
    <name type="scientific">Phlebia brevispora</name>
    <dbReference type="NCBI Taxonomy" id="194682"/>
    <lineage>
        <taxon>Eukaryota</taxon>
        <taxon>Fungi</taxon>
        <taxon>Dikarya</taxon>
        <taxon>Basidiomycota</taxon>
        <taxon>Agaricomycotina</taxon>
        <taxon>Agaricomycetes</taxon>
        <taxon>Polyporales</taxon>
        <taxon>Meruliaceae</taxon>
        <taxon>Phlebia</taxon>
    </lineage>
</organism>
<protein>
    <submittedName>
        <fullName evidence="1">Uncharacterized protein</fullName>
    </submittedName>
</protein>
<keyword evidence="2" id="KW-1185">Reference proteome</keyword>
<gene>
    <name evidence="1" type="ORF">NM688_g6987</name>
</gene>
<accession>A0ACC1SAG0</accession>
<dbReference type="EMBL" id="JANHOG010001542">
    <property type="protein sequence ID" value="KAJ3535373.1"/>
    <property type="molecule type" value="Genomic_DNA"/>
</dbReference>
<proteinExistence type="predicted"/>
<evidence type="ECO:0000313" key="1">
    <source>
        <dbReference type="EMBL" id="KAJ3535373.1"/>
    </source>
</evidence>
<dbReference type="Proteomes" id="UP001148662">
    <property type="component" value="Unassembled WGS sequence"/>
</dbReference>
<sequence length="890" mass="100069">MADIENGRCHAERAPLPSPPLFQQGTLVLQTHDIGWLITGCFTLVSAVVSFWLIDRHLQWYTNKAEQRYIVRILLMVPIYAVVSFASYLFWNHSTPLLLLRDCYESTVLTSFFYLLLLYLSHDPEEQKEIFRKLGLSRDHDRELRRRGQPPKKWMFPLGSIKWKPIDGLYFFQLMKWGVLQYCVIRPTTTLIAIILDDVGLYCEDSWSPGWGYLYITVIVSVSVTIAMYCLLQLYMSVSTLLKPQKPLLKLFAVKAVVFLTFWQASGLSLLTTFGVVKDTPYMTADNIITGIAAIAETFEMMIFAILHIFAFSYKPYYAPPNSTKRLPSLVHAFNFRETLDEVWAGARYMWHKYRGRETDVQARRQAALENVFGQSRLQIHKTSIKHDRPARDSDVEKGLAVEVEVEETVHVGQERQWLGVGDNYAYSLAYQSRHQEEKSEGLGDQIERELAKRGHPLPDPDQDAVQEPLHRKRSSWWRNAFARLSQSEHPPEPSTSTGLTDVDRGRPRQRPREFRRMAGRKLSQVDTLDETYDDPPPSSAIRTYRESKSRKSRSSPAPDKTSASPETSPLLHTVFSGPVSPISLPRPAEISAAPPSPPPLSLASSDSLLARVFSPGTETSHSNNTEILTAGATSSQSHRSRLQLSAEPVLVPRTILTQSPVILPAPAPRRHTLGMTHDVPRTADPGPSIDLSDSPPRPSRSHHRDSAFYSKSTSRSSRSRPHHLSGRGDMVADPHQSTSVPKPSRLRRDQIVLPAPLAPSATRRTPRHSEYPQDRLSLSPPTRMPQSLGDHAAKRASRRATLPAELDPSRDLPAAAPYSPTEGASAHPLRRHGATRGKGRRYTDTSLQPPLRQDSISPTRKPATPIDFTPGSNTRLPPVNSFSNIPQRT</sequence>